<dbReference type="CDD" id="cd01923">
    <property type="entry name" value="cyclophilin_RING"/>
    <property type="match status" value="1"/>
</dbReference>
<evidence type="ECO:0000259" key="13">
    <source>
        <dbReference type="PROSITE" id="PS51698"/>
    </source>
</evidence>
<keyword evidence="10" id="KW-0539">Nucleus</keyword>
<dbReference type="FunFam" id="3.30.40.10:FF:000079">
    <property type="entry name" value="Peptidyl-prolyl cis-trans isomerase 2"/>
    <property type="match status" value="1"/>
</dbReference>
<keyword evidence="15" id="KW-1185">Reference proteome</keyword>
<dbReference type="PROSITE" id="PS50072">
    <property type="entry name" value="CSA_PPIASE_2"/>
    <property type="match status" value="1"/>
</dbReference>
<dbReference type="GO" id="GO:0003755">
    <property type="term" value="F:peptidyl-prolyl cis-trans isomerase activity"/>
    <property type="evidence" value="ECO:0007669"/>
    <property type="project" value="UniProtKB-KW"/>
</dbReference>
<dbReference type="Pfam" id="PF00160">
    <property type="entry name" value="Pro_isomerase"/>
    <property type="match status" value="1"/>
</dbReference>
<evidence type="ECO:0000313" key="14">
    <source>
        <dbReference type="EMBL" id="KAF7727292.1"/>
    </source>
</evidence>
<evidence type="ECO:0000313" key="15">
    <source>
        <dbReference type="Proteomes" id="UP000605846"/>
    </source>
</evidence>
<dbReference type="FunFam" id="2.40.100.10:FF:000014">
    <property type="entry name" value="Peptidyl-prolyl cis-trans isomerase cyp65"/>
    <property type="match status" value="1"/>
</dbReference>
<dbReference type="PROSITE" id="PS51698">
    <property type="entry name" value="U_BOX"/>
    <property type="match status" value="1"/>
</dbReference>
<dbReference type="EMBL" id="JABAYA010000060">
    <property type="protein sequence ID" value="KAF7727292.1"/>
    <property type="molecule type" value="Genomic_DNA"/>
</dbReference>
<evidence type="ECO:0000256" key="11">
    <source>
        <dbReference type="SAM" id="MobiDB-lite"/>
    </source>
</evidence>
<dbReference type="GO" id="GO:0006457">
    <property type="term" value="P:protein folding"/>
    <property type="evidence" value="ECO:0007669"/>
    <property type="project" value="InterPro"/>
</dbReference>
<keyword evidence="6" id="KW-0808">Transferase</keyword>
<comment type="subcellular location">
    <subcellularLocation>
        <location evidence="4">Nucleus</location>
    </subcellularLocation>
</comment>
<dbReference type="PROSITE" id="PS00170">
    <property type="entry name" value="CSA_PPIASE_1"/>
    <property type="match status" value="1"/>
</dbReference>
<dbReference type="InterPro" id="IPR020892">
    <property type="entry name" value="Cyclophilin-type_PPIase_CS"/>
</dbReference>
<dbReference type="PANTHER" id="PTHR45625">
    <property type="entry name" value="PEPTIDYL-PROLYL CIS-TRANS ISOMERASE-RELATED"/>
    <property type="match status" value="1"/>
</dbReference>
<evidence type="ECO:0000256" key="8">
    <source>
        <dbReference type="ARBA" id="ARBA00023110"/>
    </source>
</evidence>
<feature type="compositionally biased region" description="Polar residues" evidence="11">
    <location>
        <begin position="222"/>
        <end position="238"/>
    </location>
</feature>
<keyword evidence="7" id="KW-0833">Ubl conjugation pathway</keyword>
<evidence type="ECO:0000256" key="10">
    <source>
        <dbReference type="ARBA" id="ARBA00023242"/>
    </source>
</evidence>
<dbReference type="GO" id="GO:0071013">
    <property type="term" value="C:catalytic step 2 spliceosome"/>
    <property type="evidence" value="ECO:0007669"/>
    <property type="project" value="TreeGrafter"/>
</dbReference>
<protein>
    <submittedName>
        <fullName evidence="14">Peptidyl-prolyl cis-trans isomerase cyp8</fullName>
    </submittedName>
</protein>
<comment type="catalytic activity">
    <reaction evidence="1">
        <text>S-ubiquitinyl-[E2 ubiquitin-conjugating enzyme]-L-cysteine + [acceptor protein]-L-lysine = [E2 ubiquitin-conjugating enzyme]-L-cysteine + N(6)-ubiquitinyl-[acceptor protein]-L-lysine.</text>
        <dbReference type="EC" id="2.3.2.27"/>
    </reaction>
</comment>
<dbReference type="GO" id="GO:0061630">
    <property type="term" value="F:ubiquitin protein ligase activity"/>
    <property type="evidence" value="ECO:0007669"/>
    <property type="project" value="UniProtKB-EC"/>
</dbReference>
<dbReference type="CDD" id="cd16663">
    <property type="entry name" value="RING-Ubox_PPIL2"/>
    <property type="match status" value="1"/>
</dbReference>
<feature type="region of interest" description="Disordered" evidence="11">
    <location>
        <begin position="470"/>
        <end position="549"/>
    </location>
</feature>
<dbReference type="InterPro" id="IPR002130">
    <property type="entry name" value="Cyclophilin-type_PPIase_dom"/>
</dbReference>
<dbReference type="SMART" id="SM00504">
    <property type="entry name" value="Ubox"/>
    <property type="match status" value="1"/>
</dbReference>
<evidence type="ECO:0000256" key="4">
    <source>
        <dbReference type="ARBA" id="ARBA00004123"/>
    </source>
</evidence>
<evidence type="ECO:0000256" key="9">
    <source>
        <dbReference type="ARBA" id="ARBA00023235"/>
    </source>
</evidence>
<dbReference type="GO" id="GO:0000209">
    <property type="term" value="P:protein polyubiquitination"/>
    <property type="evidence" value="ECO:0007669"/>
    <property type="project" value="TreeGrafter"/>
</dbReference>
<evidence type="ECO:0000259" key="12">
    <source>
        <dbReference type="PROSITE" id="PS50072"/>
    </source>
</evidence>
<evidence type="ECO:0000256" key="2">
    <source>
        <dbReference type="ARBA" id="ARBA00000971"/>
    </source>
</evidence>
<comment type="caution">
    <text evidence="14">The sequence shown here is derived from an EMBL/GenBank/DDBJ whole genome shotgun (WGS) entry which is preliminary data.</text>
</comment>
<dbReference type="Gene3D" id="2.40.100.10">
    <property type="entry name" value="Cyclophilin-like"/>
    <property type="match status" value="1"/>
</dbReference>
<dbReference type="Proteomes" id="UP000605846">
    <property type="component" value="Unassembled WGS sequence"/>
</dbReference>
<feature type="region of interest" description="Disordered" evidence="11">
    <location>
        <begin position="214"/>
        <end position="238"/>
    </location>
</feature>
<sequence length="549" mass="62534">MGKWTDKLYITHSEWSGEVGQHSASSGTLGRKKGDGFKRLPFYCCSLSLQPFEFPVCTPEGIVFDLTHIVPYLKKYGTNPVTGEKLETKNLIKLNFYKNDKDEYYCPVTYKVFSDHTVIAAIKTTGNVFAYDTIERLNIKAKHWKDLLTDEPFTKKDIIMIQDPHNLENRNMSRFHYLKNDLKVVDEVEERERRKPINNINVKGTTGRVLAELQKKEEEGNGESSTSATGLTKSTPIPTSFHQKKAAQAYNAAHFSTGRVAEGFTSTVAAPVTLNERALIDEDEFMYKHIRSKAYARIVTNLGNLNIELYCDKTPRTCYNFVMLAKKGYYNNVIFHRSIKNFMIQGGDPTGTGRGGESYWGKEFPDEIRQSLSHDDRGILSMANHGKNTNSSQFFITYRPCTQLDSKHTIFGRVVGGLDVLNKMEMVPTDEGDRPERTIKMKEVLVFVDPYEEYKRRLKKRLEHEANADLEAEEERKRKEKQNSMGWFGPNVNKIQGKASGSGGVGKYLQQATAQKRAKPDTSEIEDIPSESPKRPKIKQQSYGNFDNF</sequence>
<proteinExistence type="inferred from homology"/>
<dbReference type="PRINTS" id="PR00153">
    <property type="entry name" value="CSAPPISMRASE"/>
</dbReference>
<comment type="similarity">
    <text evidence="5">Belongs to the cyclophilin-type PPIase family. PPIL2 subfamily.</text>
</comment>
<dbReference type="InterPro" id="IPR013083">
    <property type="entry name" value="Znf_RING/FYVE/PHD"/>
</dbReference>
<feature type="domain" description="U-box" evidence="13">
    <location>
        <begin position="38"/>
        <end position="111"/>
    </location>
</feature>
<reference evidence="14" key="1">
    <citation type="submission" date="2020-01" db="EMBL/GenBank/DDBJ databases">
        <title>Genome Sequencing of Three Apophysomyces-Like Fungal Strains Confirms a Novel Fungal Genus in the Mucoromycota with divergent Burkholderia-like Endosymbiotic Bacteria.</title>
        <authorList>
            <person name="Stajich J.E."/>
            <person name="Macias A.M."/>
            <person name="Carter-House D."/>
            <person name="Lovett B."/>
            <person name="Kasson L.R."/>
            <person name="Berry K."/>
            <person name="Grigoriev I."/>
            <person name="Chang Y."/>
            <person name="Spatafora J."/>
            <person name="Kasson M.T."/>
        </authorList>
    </citation>
    <scope>NUCLEOTIDE SEQUENCE</scope>
    <source>
        <strain evidence="14">NRRL A-21654</strain>
    </source>
</reference>
<comment type="function">
    <text evidence="3">May catalyze the cis-trans isomerization of proline imidic peptide bonds in oligopeptides thereby assisting the folding of proteins. May also function as a chaperone, playing a role in intracellular transport of proteins. May also have a protein ubiquitin ligase activity acting as an E3 ubiquitin protein ligase or as a ubiquitin-ubiquitin ligase promoting elongation of ubiquitin chains on proteins.</text>
</comment>
<evidence type="ECO:0000256" key="7">
    <source>
        <dbReference type="ARBA" id="ARBA00022786"/>
    </source>
</evidence>
<accession>A0A8H7BXK1</accession>
<dbReference type="Pfam" id="PF04564">
    <property type="entry name" value="U-box"/>
    <property type="match status" value="1"/>
</dbReference>
<comment type="catalytic activity">
    <reaction evidence="2">
        <text>[protein]-peptidylproline (omega=180) = [protein]-peptidylproline (omega=0)</text>
        <dbReference type="Rhea" id="RHEA:16237"/>
        <dbReference type="Rhea" id="RHEA-COMP:10747"/>
        <dbReference type="Rhea" id="RHEA-COMP:10748"/>
        <dbReference type="ChEBI" id="CHEBI:83833"/>
        <dbReference type="ChEBI" id="CHEBI:83834"/>
        <dbReference type="EC" id="5.2.1.8"/>
    </reaction>
</comment>
<evidence type="ECO:0000256" key="3">
    <source>
        <dbReference type="ARBA" id="ARBA00003697"/>
    </source>
</evidence>
<feature type="domain" description="PPIase cyclophilin-type" evidence="12">
    <location>
        <begin position="300"/>
        <end position="446"/>
    </location>
</feature>
<dbReference type="AlphaFoldDB" id="A0A8H7BXK1"/>
<dbReference type="InterPro" id="IPR003613">
    <property type="entry name" value="Ubox_domain"/>
</dbReference>
<evidence type="ECO:0000256" key="6">
    <source>
        <dbReference type="ARBA" id="ARBA00022679"/>
    </source>
</evidence>
<gene>
    <name evidence="14" type="primary">CYP8</name>
    <name evidence="14" type="ORF">EC973_007808</name>
</gene>
<dbReference type="PANTHER" id="PTHR45625:SF1">
    <property type="entry name" value="RING-TYPE E3 UBIQUITIN-PROTEIN LIGASE PPIL2"/>
    <property type="match status" value="1"/>
</dbReference>
<dbReference type="InterPro" id="IPR026951">
    <property type="entry name" value="PPIL2_U-box_dom"/>
</dbReference>
<dbReference type="Gene3D" id="3.30.40.10">
    <property type="entry name" value="Zinc/RING finger domain, C3HC4 (zinc finger)"/>
    <property type="match status" value="1"/>
</dbReference>
<feature type="compositionally biased region" description="Polar residues" evidence="11">
    <location>
        <begin position="539"/>
        <end position="549"/>
    </location>
</feature>
<name>A0A8H7BXK1_9FUNG</name>
<dbReference type="SUPFAM" id="SSF57850">
    <property type="entry name" value="RING/U-box"/>
    <property type="match status" value="1"/>
</dbReference>
<dbReference type="InterPro" id="IPR044666">
    <property type="entry name" value="Cyclophilin_A-like"/>
</dbReference>
<dbReference type="SUPFAM" id="SSF50891">
    <property type="entry name" value="Cyclophilin-like"/>
    <property type="match status" value="1"/>
</dbReference>
<evidence type="ECO:0000256" key="5">
    <source>
        <dbReference type="ARBA" id="ARBA00007930"/>
    </source>
</evidence>
<dbReference type="InterPro" id="IPR029000">
    <property type="entry name" value="Cyclophilin-like_dom_sf"/>
</dbReference>
<keyword evidence="8" id="KW-0697">Rotamase</keyword>
<keyword evidence="9 14" id="KW-0413">Isomerase</keyword>
<organism evidence="14 15">
    <name type="scientific">Apophysomyces ossiformis</name>
    <dbReference type="NCBI Taxonomy" id="679940"/>
    <lineage>
        <taxon>Eukaryota</taxon>
        <taxon>Fungi</taxon>
        <taxon>Fungi incertae sedis</taxon>
        <taxon>Mucoromycota</taxon>
        <taxon>Mucoromycotina</taxon>
        <taxon>Mucoromycetes</taxon>
        <taxon>Mucorales</taxon>
        <taxon>Mucorineae</taxon>
        <taxon>Mucoraceae</taxon>
        <taxon>Apophysomyces</taxon>
    </lineage>
</organism>
<dbReference type="OrthoDB" id="407558at2759"/>
<evidence type="ECO:0000256" key="1">
    <source>
        <dbReference type="ARBA" id="ARBA00000900"/>
    </source>
</evidence>